<dbReference type="GO" id="GO:0003755">
    <property type="term" value="F:peptidyl-prolyl cis-trans isomerase activity"/>
    <property type="evidence" value="ECO:0007669"/>
    <property type="project" value="UniProtKB-KW"/>
</dbReference>
<evidence type="ECO:0000313" key="5">
    <source>
        <dbReference type="Proteomes" id="UP000594464"/>
    </source>
</evidence>
<accession>A0A7T0C4R9</accession>
<proteinExistence type="predicted"/>
<dbReference type="SUPFAM" id="SSF54534">
    <property type="entry name" value="FKBP-like"/>
    <property type="match status" value="1"/>
</dbReference>
<dbReference type="EMBL" id="CP048620">
    <property type="protein sequence ID" value="QPJ66516.1"/>
    <property type="molecule type" value="Genomic_DNA"/>
</dbReference>
<keyword evidence="1" id="KW-0413">Isomerase</keyword>
<evidence type="ECO:0000256" key="2">
    <source>
        <dbReference type="SAM" id="SignalP"/>
    </source>
</evidence>
<dbReference type="PANTHER" id="PTHR47245">
    <property type="entry name" value="PEPTIDYLPROLYL ISOMERASE"/>
    <property type="match status" value="1"/>
</dbReference>
<evidence type="ECO:0000259" key="3">
    <source>
        <dbReference type="PROSITE" id="PS50198"/>
    </source>
</evidence>
<dbReference type="Gene3D" id="1.10.4030.10">
    <property type="entry name" value="Porin chaperone SurA, peptide-binding domain"/>
    <property type="match status" value="1"/>
</dbReference>
<feature type="chain" id="PRO_5032550888" description="PpiC domain-containing protein" evidence="2">
    <location>
        <begin position="22"/>
        <end position="338"/>
    </location>
</feature>
<dbReference type="InterPro" id="IPR027304">
    <property type="entry name" value="Trigger_fact/SurA_dom_sf"/>
</dbReference>
<evidence type="ECO:0000313" key="4">
    <source>
        <dbReference type="EMBL" id="QPJ66516.1"/>
    </source>
</evidence>
<feature type="domain" description="PpiC" evidence="3">
    <location>
        <begin position="177"/>
        <end position="292"/>
    </location>
</feature>
<dbReference type="InterPro" id="IPR046357">
    <property type="entry name" value="PPIase_dom_sf"/>
</dbReference>
<dbReference type="KEGG" id="nva:G3M78_14355"/>
<dbReference type="AlphaFoldDB" id="A0A7T0C4R9"/>
<name>A0A7T0C4R9_9BACT</name>
<keyword evidence="1" id="KW-0697">Rotamase</keyword>
<protein>
    <recommendedName>
        <fullName evidence="3">PpiC domain-containing protein</fullName>
    </recommendedName>
</protein>
<feature type="signal peptide" evidence="2">
    <location>
        <begin position="1"/>
        <end position="21"/>
    </location>
</feature>
<keyword evidence="2" id="KW-0732">Signal</keyword>
<dbReference type="Pfam" id="PF00639">
    <property type="entry name" value="Rotamase"/>
    <property type="match status" value="1"/>
</dbReference>
<dbReference type="PROSITE" id="PS50198">
    <property type="entry name" value="PPIC_PPIASE_2"/>
    <property type="match status" value="1"/>
</dbReference>
<gene>
    <name evidence="4" type="ORF">G3M78_14355</name>
</gene>
<sequence length="338" mass="38544">MKHLVAVLTVCTAIWTQTALADPGDGLVGEAKIPDIVASVNGVDIDSRYVKFQLERIIKMNKRPLTAKEQTVILKDIVDKEIARELVLLESKKEQKKLPPELLEEQFAALKKSYKSEDDFQKALKERGFSEADLRHAMEIDSLAQMLLGEYIKGRVEIDDDDVKKFYEDNKERFLRPVSRRVSHIFIAPFPPGYLDSTPLADRETTKLELARKADAKIRDILKEVRDGADFAEMAKKHSDDTASSENGGDLGYVYKGVLPEEFDEALEKLQPGEISEPFITPYGHHIAKLIENRPSEYAPFKDMEESIQRHLFTEKAQDEINKYVDSLKEKADIKIFF</sequence>
<dbReference type="InterPro" id="IPR050245">
    <property type="entry name" value="PrsA_foldase"/>
</dbReference>
<dbReference type="PANTHER" id="PTHR47245:SF2">
    <property type="entry name" value="PEPTIDYL-PROLYL CIS-TRANS ISOMERASE HP_0175-RELATED"/>
    <property type="match status" value="1"/>
</dbReference>
<dbReference type="Proteomes" id="UP000594464">
    <property type="component" value="Chromosome"/>
</dbReference>
<reference evidence="5" key="1">
    <citation type="submission" date="2020-02" db="EMBL/GenBank/DDBJ databases">
        <title>Genomic and physiological characterization of two novel Nitrospinaceae genera.</title>
        <authorList>
            <person name="Mueller A.J."/>
            <person name="Jung M.-Y."/>
            <person name="Strachan C.R."/>
            <person name="Herbold C.W."/>
            <person name="Kirkegaard R.H."/>
            <person name="Daims H."/>
        </authorList>
    </citation>
    <scope>NUCLEOTIDE SEQUENCE [LARGE SCALE GENOMIC DNA]</scope>
</reference>
<dbReference type="Gene3D" id="3.10.50.40">
    <property type="match status" value="1"/>
</dbReference>
<dbReference type="InterPro" id="IPR000297">
    <property type="entry name" value="PPIase_PpiC"/>
</dbReference>
<evidence type="ECO:0000256" key="1">
    <source>
        <dbReference type="PROSITE-ProRule" id="PRU00278"/>
    </source>
</evidence>
<dbReference type="SUPFAM" id="SSF109998">
    <property type="entry name" value="Triger factor/SurA peptide-binding domain-like"/>
    <property type="match status" value="1"/>
</dbReference>
<organism evidence="4 5">
    <name type="scientific">Candidatus Nitrohelix vancouverensis</name>
    <dbReference type="NCBI Taxonomy" id="2705534"/>
    <lineage>
        <taxon>Bacteria</taxon>
        <taxon>Pseudomonadati</taxon>
        <taxon>Nitrospinota/Tectimicrobiota group</taxon>
        <taxon>Nitrospinota</taxon>
        <taxon>Nitrospinia</taxon>
        <taxon>Nitrospinales</taxon>
        <taxon>Nitrospinaceae</taxon>
        <taxon>Candidatus Nitrohelix</taxon>
    </lineage>
</organism>